<feature type="non-terminal residue" evidence="1">
    <location>
        <position position="110"/>
    </location>
</feature>
<evidence type="ECO:0000313" key="2">
    <source>
        <dbReference type="Proteomes" id="UP000790377"/>
    </source>
</evidence>
<sequence>DTGLMAMLCRHDRVLWLVNMTSAGERQYYSLTLIQRLIDNLPPDMTIGNLYNIACQVHPSRSCVKWGFLDQHMDRITFATSVFHAYAHSWACQIIYHPRKCDGFGLSDGE</sequence>
<gene>
    <name evidence="1" type="ORF">BJ138DRAFT_964864</name>
</gene>
<accession>A0ACB7ZV03</accession>
<protein>
    <submittedName>
        <fullName evidence="1">Uncharacterized protein</fullName>
    </submittedName>
</protein>
<reference evidence="1" key="1">
    <citation type="journal article" date="2021" name="New Phytol.">
        <title>Evolutionary innovations through gain and loss of genes in the ectomycorrhizal Boletales.</title>
        <authorList>
            <person name="Wu G."/>
            <person name="Miyauchi S."/>
            <person name="Morin E."/>
            <person name="Kuo A."/>
            <person name="Drula E."/>
            <person name="Varga T."/>
            <person name="Kohler A."/>
            <person name="Feng B."/>
            <person name="Cao Y."/>
            <person name="Lipzen A."/>
            <person name="Daum C."/>
            <person name="Hundley H."/>
            <person name="Pangilinan J."/>
            <person name="Johnson J."/>
            <person name="Barry K."/>
            <person name="LaButti K."/>
            <person name="Ng V."/>
            <person name="Ahrendt S."/>
            <person name="Min B."/>
            <person name="Choi I.G."/>
            <person name="Park H."/>
            <person name="Plett J.M."/>
            <person name="Magnuson J."/>
            <person name="Spatafora J.W."/>
            <person name="Nagy L.G."/>
            <person name="Henrissat B."/>
            <person name="Grigoriev I.V."/>
            <person name="Yang Z.L."/>
            <person name="Xu J."/>
            <person name="Martin F.M."/>
        </authorList>
    </citation>
    <scope>NUCLEOTIDE SEQUENCE</scope>
    <source>
        <strain evidence="1">ATCC 28755</strain>
    </source>
</reference>
<name>A0ACB7ZV03_9AGAM</name>
<proteinExistence type="predicted"/>
<comment type="caution">
    <text evidence="1">The sequence shown here is derived from an EMBL/GenBank/DDBJ whole genome shotgun (WGS) entry which is preliminary data.</text>
</comment>
<dbReference type="Proteomes" id="UP000790377">
    <property type="component" value="Unassembled WGS sequence"/>
</dbReference>
<organism evidence="1 2">
    <name type="scientific">Hygrophoropsis aurantiaca</name>
    <dbReference type="NCBI Taxonomy" id="72124"/>
    <lineage>
        <taxon>Eukaryota</taxon>
        <taxon>Fungi</taxon>
        <taxon>Dikarya</taxon>
        <taxon>Basidiomycota</taxon>
        <taxon>Agaricomycotina</taxon>
        <taxon>Agaricomycetes</taxon>
        <taxon>Agaricomycetidae</taxon>
        <taxon>Boletales</taxon>
        <taxon>Coniophorineae</taxon>
        <taxon>Hygrophoropsidaceae</taxon>
        <taxon>Hygrophoropsis</taxon>
    </lineage>
</organism>
<feature type="non-terminal residue" evidence="1">
    <location>
        <position position="1"/>
    </location>
</feature>
<evidence type="ECO:0000313" key="1">
    <source>
        <dbReference type="EMBL" id="KAH7904168.1"/>
    </source>
</evidence>
<keyword evidence="2" id="KW-1185">Reference proteome</keyword>
<dbReference type="EMBL" id="MU268583">
    <property type="protein sequence ID" value="KAH7904168.1"/>
    <property type="molecule type" value="Genomic_DNA"/>
</dbReference>